<dbReference type="EMBL" id="PQFF01000146">
    <property type="protein sequence ID" value="RHZ78911.1"/>
    <property type="molecule type" value="Genomic_DNA"/>
</dbReference>
<accession>A0A397ISH4</accession>
<name>A0A397ISH4_9GLOM</name>
<dbReference type="Proteomes" id="UP000266861">
    <property type="component" value="Unassembled WGS sequence"/>
</dbReference>
<reference evidence="1 2" key="1">
    <citation type="submission" date="2018-08" db="EMBL/GenBank/DDBJ databases">
        <title>Genome and evolution of the arbuscular mycorrhizal fungus Diversispora epigaea (formerly Glomus versiforme) and its bacterial endosymbionts.</title>
        <authorList>
            <person name="Sun X."/>
            <person name="Fei Z."/>
            <person name="Harrison M."/>
        </authorList>
    </citation>
    <scope>NUCLEOTIDE SEQUENCE [LARGE SCALE GENOMIC DNA]</scope>
    <source>
        <strain evidence="1 2">IT104</strain>
    </source>
</reference>
<dbReference type="AlphaFoldDB" id="A0A397ISH4"/>
<evidence type="ECO:0000313" key="2">
    <source>
        <dbReference type="Proteomes" id="UP000266861"/>
    </source>
</evidence>
<sequence length="239" mass="27146">MYGSKYPAVTELGIGATNASKKVMRKTLPNIFDKLEPPSYLGKDTATFVLLFKFSKHKREFDGLSEYYDSEYSETKSEFSNSETESEFSDSEAVNVPLPVISRTISHNNIDFISTFCNYLRDLELEIKKSPRTSENIVKLCLVIRPIRSNSSIQDLAVVGMGYLINRLFLGYFISRITHFHKFSKGAGVLNLKTQTQNWLNRRTCSANIRSTARILRTSSNSYLCSRKLMAMTKLSNNA</sequence>
<gene>
    <name evidence="1" type="ORF">Glove_155g122</name>
</gene>
<comment type="caution">
    <text evidence="1">The sequence shown here is derived from an EMBL/GenBank/DDBJ whole genome shotgun (WGS) entry which is preliminary data.</text>
</comment>
<evidence type="ECO:0000313" key="1">
    <source>
        <dbReference type="EMBL" id="RHZ78911.1"/>
    </source>
</evidence>
<organism evidence="1 2">
    <name type="scientific">Diversispora epigaea</name>
    <dbReference type="NCBI Taxonomy" id="1348612"/>
    <lineage>
        <taxon>Eukaryota</taxon>
        <taxon>Fungi</taxon>
        <taxon>Fungi incertae sedis</taxon>
        <taxon>Mucoromycota</taxon>
        <taxon>Glomeromycotina</taxon>
        <taxon>Glomeromycetes</taxon>
        <taxon>Diversisporales</taxon>
        <taxon>Diversisporaceae</taxon>
        <taxon>Diversispora</taxon>
    </lineage>
</organism>
<protein>
    <submittedName>
        <fullName evidence="1">Uncharacterized protein</fullName>
    </submittedName>
</protein>
<proteinExistence type="predicted"/>
<keyword evidence="2" id="KW-1185">Reference proteome</keyword>